<dbReference type="Gene3D" id="3.60.21.10">
    <property type="match status" value="1"/>
</dbReference>
<feature type="domain" description="Calcineurin-like phosphoesterase" evidence="1">
    <location>
        <begin position="27"/>
        <end position="119"/>
    </location>
</feature>
<gene>
    <name evidence="2" type="primary">pphA</name>
    <name evidence="2" type="ORF">ROA7450_01477</name>
</gene>
<sequence length="248" mass="27391">MTLWTRLYDKLTGREATFQSVLAPDSPFVAIGDIHGRLDLLEPLLAKIQQNAPDLPLIFLGDYVDRGPDSAGVLARLKSLEETSKQQVVSLLGNHDVMMLSFLDTPEQEGPRWLRYGGEQTLESFGLSTANQSMTTLRDQLLENIDPALLEWLRARPVVWQSGNVIASHAGGNPNRPIEPHRGHSLLWGHADIHTTPRTDGLWMVHGHFAGDEAYVKDGRICIDTRAHSSGVLTAAIISQEGIEFLST</sequence>
<evidence type="ECO:0000313" key="3">
    <source>
        <dbReference type="Proteomes" id="UP000193061"/>
    </source>
</evidence>
<dbReference type="Proteomes" id="UP000193061">
    <property type="component" value="Unassembled WGS sequence"/>
</dbReference>
<dbReference type="EC" id="3.1.3.16" evidence="2"/>
<organism evidence="2 3">
    <name type="scientific">Roseovarius albus</name>
    <dbReference type="NCBI Taxonomy" id="1247867"/>
    <lineage>
        <taxon>Bacteria</taxon>
        <taxon>Pseudomonadati</taxon>
        <taxon>Pseudomonadota</taxon>
        <taxon>Alphaproteobacteria</taxon>
        <taxon>Rhodobacterales</taxon>
        <taxon>Roseobacteraceae</taxon>
        <taxon>Roseovarius</taxon>
    </lineage>
</organism>
<dbReference type="GO" id="GO:0008803">
    <property type="term" value="F:bis(5'-nucleosyl)-tetraphosphatase (symmetrical) activity"/>
    <property type="evidence" value="ECO:0007669"/>
    <property type="project" value="TreeGrafter"/>
</dbReference>
<dbReference type="CDD" id="cd00144">
    <property type="entry name" value="MPP_PPP_family"/>
    <property type="match status" value="1"/>
</dbReference>
<evidence type="ECO:0000259" key="1">
    <source>
        <dbReference type="Pfam" id="PF00149"/>
    </source>
</evidence>
<dbReference type="InterPro" id="IPR029052">
    <property type="entry name" value="Metallo-depent_PP-like"/>
</dbReference>
<dbReference type="InterPro" id="IPR004843">
    <property type="entry name" value="Calcineurin-like_PHP"/>
</dbReference>
<dbReference type="GO" id="GO:0004722">
    <property type="term" value="F:protein serine/threonine phosphatase activity"/>
    <property type="evidence" value="ECO:0007669"/>
    <property type="project" value="UniProtKB-EC"/>
</dbReference>
<reference evidence="2 3" key="1">
    <citation type="submission" date="2017-03" db="EMBL/GenBank/DDBJ databases">
        <authorList>
            <person name="Afonso C.L."/>
            <person name="Miller P.J."/>
            <person name="Scott M.A."/>
            <person name="Spackman E."/>
            <person name="Goraichik I."/>
            <person name="Dimitrov K.M."/>
            <person name="Suarez D.L."/>
            <person name="Swayne D.E."/>
        </authorList>
    </citation>
    <scope>NUCLEOTIDE SEQUENCE [LARGE SCALE GENOMIC DNA]</scope>
    <source>
        <strain evidence="2 3">CECT 7450</strain>
    </source>
</reference>
<dbReference type="SUPFAM" id="SSF56300">
    <property type="entry name" value="Metallo-dependent phosphatases"/>
    <property type="match status" value="1"/>
</dbReference>
<proteinExistence type="predicted"/>
<dbReference type="InterPro" id="IPR050126">
    <property type="entry name" value="Ap4A_hydrolase"/>
</dbReference>
<dbReference type="RefSeq" id="WP_085805011.1">
    <property type="nucleotide sequence ID" value="NZ_FWFX01000003.1"/>
</dbReference>
<dbReference type="PANTHER" id="PTHR42850:SF4">
    <property type="entry name" value="ZINC-DEPENDENT ENDOPOLYPHOSPHATASE"/>
    <property type="match status" value="1"/>
</dbReference>
<keyword evidence="2" id="KW-0378">Hydrolase</keyword>
<dbReference type="EMBL" id="FWFX01000003">
    <property type="protein sequence ID" value="SLN32431.1"/>
    <property type="molecule type" value="Genomic_DNA"/>
</dbReference>
<name>A0A1X6YVA1_9RHOB</name>
<protein>
    <submittedName>
        <fullName evidence="2">Serine/threonine-protein phosphatase 1</fullName>
        <ecNumber evidence="2">3.1.3.16</ecNumber>
    </submittedName>
</protein>
<dbReference type="PANTHER" id="PTHR42850">
    <property type="entry name" value="METALLOPHOSPHOESTERASE"/>
    <property type="match status" value="1"/>
</dbReference>
<keyword evidence="3" id="KW-1185">Reference proteome</keyword>
<dbReference type="AlphaFoldDB" id="A0A1X6YVA1"/>
<dbReference type="GO" id="GO:0005737">
    <property type="term" value="C:cytoplasm"/>
    <property type="evidence" value="ECO:0007669"/>
    <property type="project" value="TreeGrafter"/>
</dbReference>
<dbReference type="Pfam" id="PF00149">
    <property type="entry name" value="Metallophos"/>
    <property type="match status" value="1"/>
</dbReference>
<dbReference type="OrthoDB" id="9807890at2"/>
<evidence type="ECO:0000313" key="2">
    <source>
        <dbReference type="EMBL" id="SLN32431.1"/>
    </source>
</evidence>
<dbReference type="GO" id="GO:0110154">
    <property type="term" value="P:RNA decapping"/>
    <property type="evidence" value="ECO:0007669"/>
    <property type="project" value="TreeGrafter"/>
</dbReference>
<accession>A0A1X6YVA1</accession>